<name>A0AA37GVL6_9PEZI</name>
<evidence type="ECO:0000313" key="3">
    <source>
        <dbReference type="Proteomes" id="UP001055172"/>
    </source>
</evidence>
<sequence length="420" mass="47481">MASTAANTSTPGRGTPAGTSQDNTAAQLARSKQLQKARQSIDQASLSYNAVATLTKTMSFELWEHNLKSAFKVLGLLIYLISDGVPMGYQKETVFQIDEKLLLEDPTYSGDPEVEELALAESLIQKKIDYELMEEMIHHGPPIHTTAFDALNKARDFTHKFSKLEIGKVCADWNRMTRSDYGNTRDCANGLYMKFNKLNGSGMALSNKALAYRLIWGFRRFDQAKADSRENDVVMGIRTHKDLLRELKGLGEKEEHEQESQSIVSKNKNRQTPSQHQRGQRATHSDWISRTDCNTKHPEGIHKCNKCNSYHRRTTICPKQCDKCPFKHFKGCNTGYNRFEYISQSRPQPQQQNSTKQTSSSVFASSSLKQGSVIGNSALRGLHGLEMTNAYKEACDLKWERGPPYLSHGWEQCQDKWSPS</sequence>
<dbReference type="Proteomes" id="UP001055172">
    <property type="component" value="Unassembled WGS sequence"/>
</dbReference>
<comment type="caution">
    <text evidence="2">The sequence shown here is derived from an EMBL/GenBank/DDBJ whole genome shotgun (WGS) entry which is preliminary data.</text>
</comment>
<accession>A0AA37GVL6</accession>
<dbReference type="AlphaFoldDB" id="A0AA37GVL6"/>
<keyword evidence="3" id="KW-1185">Reference proteome</keyword>
<feature type="region of interest" description="Disordered" evidence="1">
    <location>
        <begin position="344"/>
        <end position="365"/>
    </location>
</feature>
<evidence type="ECO:0000313" key="2">
    <source>
        <dbReference type="EMBL" id="GJC88085.1"/>
    </source>
</evidence>
<feature type="region of interest" description="Disordered" evidence="1">
    <location>
        <begin position="250"/>
        <end position="286"/>
    </location>
</feature>
<feature type="compositionally biased region" description="Low complexity" evidence="1">
    <location>
        <begin position="344"/>
        <end position="361"/>
    </location>
</feature>
<feature type="compositionally biased region" description="Polar residues" evidence="1">
    <location>
        <begin position="263"/>
        <end position="282"/>
    </location>
</feature>
<gene>
    <name evidence="2" type="ORF">ColLi_10923</name>
</gene>
<feature type="region of interest" description="Disordered" evidence="1">
    <location>
        <begin position="1"/>
        <end position="24"/>
    </location>
</feature>
<proteinExistence type="predicted"/>
<feature type="compositionally biased region" description="Basic and acidic residues" evidence="1">
    <location>
        <begin position="250"/>
        <end position="259"/>
    </location>
</feature>
<evidence type="ECO:0000256" key="1">
    <source>
        <dbReference type="SAM" id="MobiDB-lite"/>
    </source>
</evidence>
<organism evidence="2 3">
    <name type="scientific">Colletotrichum liriopes</name>
    <dbReference type="NCBI Taxonomy" id="708192"/>
    <lineage>
        <taxon>Eukaryota</taxon>
        <taxon>Fungi</taxon>
        <taxon>Dikarya</taxon>
        <taxon>Ascomycota</taxon>
        <taxon>Pezizomycotina</taxon>
        <taxon>Sordariomycetes</taxon>
        <taxon>Hypocreomycetidae</taxon>
        <taxon>Glomerellales</taxon>
        <taxon>Glomerellaceae</taxon>
        <taxon>Colletotrichum</taxon>
        <taxon>Colletotrichum spaethianum species complex</taxon>
    </lineage>
</organism>
<reference evidence="2 3" key="1">
    <citation type="submission" date="2021-07" db="EMBL/GenBank/DDBJ databases">
        <title>Genome data of Colletotrichum spaethianum.</title>
        <authorList>
            <person name="Utami Y.D."/>
            <person name="Hiruma K."/>
        </authorList>
    </citation>
    <scope>NUCLEOTIDE SEQUENCE [LARGE SCALE GENOMIC DNA]</scope>
    <source>
        <strain evidence="2 3">MAFF 242679</strain>
    </source>
</reference>
<dbReference type="EMBL" id="BPPX01000030">
    <property type="protein sequence ID" value="GJC88085.1"/>
    <property type="molecule type" value="Genomic_DNA"/>
</dbReference>
<protein>
    <submittedName>
        <fullName evidence="2">Uncharacterized protein</fullName>
    </submittedName>
</protein>